<dbReference type="SUPFAM" id="SSF101960">
    <property type="entry name" value="Stabilizer of iron transporter SufD"/>
    <property type="match status" value="1"/>
</dbReference>
<name>A0ABW2KY23_9PROT</name>
<comment type="caution">
    <text evidence="4">The sequence shown here is derived from an EMBL/GenBank/DDBJ whole genome shotgun (WGS) entry which is preliminary data.</text>
</comment>
<proteinExistence type="inferred from homology"/>
<dbReference type="Pfam" id="PF19295">
    <property type="entry name" value="SufBD_N"/>
    <property type="match status" value="1"/>
</dbReference>
<dbReference type="PANTHER" id="PTHR43575:SF1">
    <property type="entry name" value="PROTEIN ABCI7, CHLOROPLASTIC"/>
    <property type="match status" value="1"/>
</dbReference>
<dbReference type="NCBIfam" id="TIGR01981">
    <property type="entry name" value="sufD"/>
    <property type="match status" value="1"/>
</dbReference>
<dbReference type="PANTHER" id="PTHR43575">
    <property type="entry name" value="PROTEIN ABCI7, CHLOROPLASTIC"/>
    <property type="match status" value="1"/>
</dbReference>
<feature type="domain" description="SUF system FeS cluster assembly SufBD N-terminal" evidence="3">
    <location>
        <begin position="8"/>
        <end position="173"/>
    </location>
</feature>
<evidence type="ECO:0000256" key="1">
    <source>
        <dbReference type="ARBA" id="ARBA00043967"/>
    </source>
</evidence>
<evidence type="ECO:0000313" key="4">
    <source>
        <dbReference type="EMBL" id="MFC7334344.1"/>
    </source>
</evidence>
<dbReference type="InterPro" id="IPR000825">
    <property type="entry name" value="SUF_FeS_clus_asmbl_SufBD_core"/>
</dbReference>
<protein>
    <submittedName>
        <fullName evidence="4">Fe-S cluster assembly protein SufD</fullName>
    </submittedName>
</protein>
<dbReference type="RefSeq" id="WP_377359904.1">
    <property type="nucleotide sequence ID" value="NZ_JBHTCM010000015.1"/>
</dbReference>
<comment type="similarity">
    <text evidence="1">Belongs to the iron-sulfur cluster assembly SufBD family.</text>
</comment>
<dbReference type="InterPro" id="IPR011542">
    <property type="entry name" value="SUF_FeS_clus_asmbl_SufD"/>
</dbReference>
<dbReference type="EMBL" id="JBHTCM010000015">
    <property type="protein sequence ID" value="MFC7334344.1"/>
    <property type="molecule type" value="Genomic_DNA"/>
</dbReference>
<organism evidence="4 5">
    <name type="scientific">Rhodocista pekingensis</name>
    <dbReference type="NCBI Taxonomy" id="201185"/>
    <lineage>
        <taxon>Bacteria</taxon>
        <taxon>Pseudomonadati</taxon>
        <taxon>Pseudomonadota</taxon>
        <taxon>Alphaproteobacteria</taxon>
        <taxon>Rhodospirillales</taxon>
        <taxon>Azospirillaceae</taxon>
        <taxon>Rhodocista</taxon>
    </lineage>
</organism>
<keyword evidence="5" id="KW-1185">Reference proteome</keyword>
<dbReference type="Proteomes" id="UP001596456">
    <property type="component" value="Unassembled WGS sequence"/>
</dbReference>
<dbReference type="InterPro" id="IPR055346">
    <property type="entry name" value="Fe-S_cluster_assembly_SufBD"/>
</dbReference>
<accession>A0ABW2KY23</accession>
<gene>
    <name evidence="4" type="primary">sufD</name>
    <name evidence="4" type="ORF">ACFQPS_14340</name>
</gene>
<dbReference type="InterPro" id="IPR037284">
    <property type="entry name" value="SUF_FeS_clus_asmbl_SufBD_sf"/>
</dbReference>
<dbReference type="InterPro" id="IPR045595">
    <property type="entry name" value="SufBD_N"/>
</dbReference>
<sequence length="439" mass="47055">MASETPAIQSYVDQFKAHAATLPGAGLPWLDELRAAGLDRFVKTGFPTPRQESWKFTSLRPLERQSFGLAPALTAPVPAASIPTVAPGGGSHRMVFLGGRYRPDLSDTGGLPPGATLESLGEALVRSPDGVAEHLGRTATLDAHPLLALNLAFLTDGVVLRLARGTVVPRPVELVFLSNDDGLPAAWHPRILVLAEENAEATLIEHHVGLGSAACFSNVVAEIVLGAGARLHHYKIQRESLSAIHLATTTAHVGRDATYDTFILNLGAALSRHEGRSVLEGTGTTCRISGAYAVRGTQHTDITTLIDHAKPRGTSREVVKGVIDGQARAVFQGKIIVRPDAQKTDGYQLNRALLLSDQAEIDSKPELEIYADDVKCSHGATAGELDDAQLFYLRSRGLPLERARALLIAAFLDEALEEIPVEAVREHFKAAIHGWLGER</sequence>
<reference evidence="5" key="1">
    <citation type="journal article" date="2019" name="Int. J. Syst. Evol. Microbiol.">
        <title>The Global Catalogue of Microorganisms (GCM) 10K type strain sequencing project: providing services to taxonomists for standard genome sequencing and annotation.</title>
        <authorList>
            <consortium name="The Broad Institute Genomics Platform"/>
            <consortium name="The Broad Institute Genome Sequencing Center for Infectious Disease"/>
            <person name="Wu L."/>
            <person name="Ma J."/>
        </authorList>
    </citation>
    <scope>NUCLEOTIDE SEQUENCE [LARGE SCALE GENOMIC DNA]</scope>
    <source>
        <strain evidence="5">CGMCC 1.16275</strain>
    </source>
</reference>
<evidence type="ECO:0000313" key="5">
    <source>
        <dbReference type="Proteomes" id="UP001596456"/>
    </source>
</evidence>
<evidence type="ECO:0000259" key="2">
    <source>
        <dbReference type="Pfam" id="PF01458"/>
    </source>
</evidence>
<feature type="domain" description="SUF system FeS cluster assembly SufBD core" evidence="2">
    <location>
        <begin position="179"/>
        <end position="411"/>
    </location>
</feature>
<evidence type="ECO:0000259" key="3">
    <source>
        <dbReference type="Pfam" id="PF19295"/>
    </source>
</evidence>
<dbReference type="Pfam" id="PF01458">
    <property type="entry name" value="SUFBD_core"/>
    <property type="match status" value="1"/>
</dbReference>